<accession>F2BDH5</accession>
<comment type="caution">
    <text evidence="2">The sequence shown here is derived from an EMBL/GenBank/DDBJ whole genome shotgun (WGS) entry which is preliminary data.</text>
</comment>
<evidence type="ECO:0000313" key="3">
    <source>
        <dbReference type="Proteomes" id="UP000004105"/>
    </source>
</evidence>
<evidence type="ECO:0000256" key="1">
    <source>
        <dbReference type="SAM" id="Phobius"/>
    </source>
</evidence>
<gene>
    <name evidence="2" type="ORF">HMPREF9123_1781</name>
</gene>
<name>F2BDH5_9NEIS</name>
<evidence type="ECO:0000313" key="2">
    <source>
        <dbReference type="EMBL" id="EGF10571.1"/>
    </source>
</evidence>
<dbReference type="Proteomes" id="UP000004105">
    <property type="component" value="Unassembled WGS sequence"/>
</dbReference>
<keyword evidence="1" id="KW-0472">Membrane</keyword>
<reference evidence="2 3" key="1">
    <citation type="submission" date="2011-02" db="EMBL/GenBank/DDBJ databases">
        <authorList>
            <person name="Muzny D."/>
            <person name="Qin X."/>
            <person name="Deng J."/>
            <person name="Jiang H."/>
            <person name="Liu Y."/>
            <person name="Qu J."/>
            <person name="Song X.-Z."/>
            <person name="Zhang L."/>
            <person name="Thornton R."/>
            <person name="Coyle M."/>
            <person name="Francisco L."/>
            <person name="Jackson L."/>
            <person name="Javaid M."/>
            <person name="Korchina V."/>
            <person name="Kovar C."/>
            <person name="Mata R."/>
            <person name="Mathew T."/>
            <person name="Ngo R."/>
            <person name="Nguyen L."/>
            <person name="Nguyen N."/>
            <person name="Okwuonu G."/>
            <person name="Ongeri F."/>
            <person name="Pham C."/>
            <person name="Simmons D."/>
            <person name="Wilczek-Boney K."/>
            <person name="Hale W."/>
            <person name="Jakkamsetti A."/>
            <person name="Pham P."/>
            <person name="Ruth R."/>
            <person name="San Lucas F."/>
            <person name="Warren J."/>
            <person name="Zhang J."/>
            <person name="Zhao Z."/>
            <person name="Zhou C."/>
            <person name="Zhu D."/>
            <person name="Lee S."/>
            <person name="Bess C."/>
            <person name="Blankenburg K."/>
            <person name="Forbes L."/>
            <person name="Fu Q."/>
            <person name="Gubbala S."/>
            <person name="Hirani K."/>
            <person name="Jayaseelan J.C."/>
            <person name="Lara F."/>
            <person name="Munidasa M."/>
            <person name="Palculict T."/>
            <person name="Patil S."/>
            <person name="Pu L.-L."/>
            <person name="Saada N."/>
            <person name="Tang L."/>
            <person name="Weissenberger G."/>
            <person name="Zhu Y."/>
            <person name="Hemphill L."/>
            <person name="Shang Y."/>
            <person name="Youmans B."/>
            <person name="Ayvaz T."/>
            <person name="Ross M."/>
            <person name="Santibanez J."/>
            <person name="Aqrawi P."/>
            <person name="Gross S."/>
            <person name="Joshi V."/>
            <person name="Fowler G."/>
            <person name="Nazareth L."/>
            <person name="Reid J."/>
            <person name="Worley K."/>
            <person name="Petrosino J."/>
            <person name="Highlander S."/>
            <person name="Gibbs R."/>
        </authorList>
    </citation>
    <scope>NUCLEOTIDE SEQUENCE [LARGE SCALE GENOMIC DNA]</scope>
    <source>
        <strain evidence="2 3">ATCC BAA-1200</strain>
    </source>
</reference>
<feature type="transmembrane region" description="Helical" evidence="1">
    <location>
        <begin position="6"/>
        <end position="26"/>
    </location>
</feature>
<sequence length="66" mass="7434">MTTEKAYYAAVILTAAVSVLLSPFFLVRRSRSGLKAAPPSKRQWRIAFAINFAVAAVLLLAWYLWF</sequence>
<keyword evidence="1" id="KW-0812">Transmembrane</keyword>
<dbReference type="AlphaFoldDB" id="F2BDH5"/>
<keyword evidence="3" id="KW-1185">Reference proteome</keyword>
<dbReference type="EMBL" id="AFAY01000035">
    <property type="protein sequence ID" value="EGF10571.1"/>
    <property type="molecule type" value="Genomic_DNA"/>
</dbReference>
<dbReference type="HOGENOM" id="CLU_187642_0_0_4"/>
<feature type="transmembrane region" description="Helical" evidence="1">
    <location>
        <begin position="46"/>
        <end position="65"/>
    </location>
</feature>
<proteinExistence type="predicted"/>
<dbReference type="OrthoDB" id="8607037at2"/>
<dbReference type="RefSeq" id="WP_007342787.1">
    <property type="nucleotide sequence ID" value="NZ_GL878494.1"/>
</dbReference>
<dbReference type="STRING" id="267212.GCA_001063965_01081"/>
<keyword evidence="1" id="KW-1133">Transmembrane helix</keyword>
<protein>
    <submittedName>
        <fullName evidence="2">Uncharacterized protein</fullName>
    </submittedName>
</protein>
<organism evidence="2 3">
    <name type="scientific">Neisseria bacilliformis ATCC BAA-1200</name>
    <dbReference type="NCBI Taxonomy" id="888742"/>
    <lineage>
        <taxon>Bacteria</taxon>
        <taxon>Pseudomonadati</taxon>
        <taxon>Pseudomonadota</taxon>
        <taxon>Betaproteobacteria</taxon>
        <taxon>Neisseriales</taxon>
        <taxon>Neisseriaceae</taxon>
        <taxon>Neisseria</taxon>
    </lineage>
</organism>